<reference evidence="5" key="3">
    <citation type="journal article" date="2019" name="Int. J. Syst. Evol. Microbiol.">
        <title>The Global Catalogue of Microorganisms (GCM) 10K type strain sequencing project: providing services to taxonomists for standard genome sequencing and annotation.</title>
        <authorList>
            <consortium name="The Broad Institute Genomics Platform"/>
            <consortium name="The Broad Institute Genome Sequencing Center for Infectious Disease"/>
            <person name="Wu L."/>
            <person name="Ma J."/>
        </authorList>
    </citation>
    <scope>NUCLEOTIDE SEQUENCE [LARGE SCALE GENOMIC DNA]</scope>
    <source>
        <strain evidence="5">NBRC 105001</strain>
    </source>
</reference>
<protein>
    <recommendedName>
        <fullName evidence="1">NB-ARC domain-containing protein</fullName>
    </recommendedName>
</protein>
<reference evidence="2" key="1">
    <citation type="journal article" date="2014" name="Int. J. Syst. Evol. Microbiol.">
        <title>Complete genome of a new Firmicutes species belonging to the dominant human colonic microbiota ('Ruminococcus bicirculans') reveals two chromosomes and a selective capacity to utilize plant glucans.</title>
        <authorList>
            <consortium name="NISC Comparative Sequencing Program"/>
            <person name="Wegmann U."/>
            <person name="Louis P."/>
            <person name="Goesmann A."/>
            <person name="Henrissat B."/>
            <person name="Duncan S.H."/>
            <person name="Flint H.J."/>
        </authorList>
    </citation>
    <scope>NUCLEOTIDE SEQUENCE</scope>
    <source>
        <strain evidence="2">NBRC 105001</strain>
    </source>
</reference>
<proteinExistence type="predicted"/>
<dbReference type="EMBL" id="BSOU01000034">
    <property type="protein sequence ID" value="GLR77251.1"/>
    <property type="molecule type" value="Genomic_DNA"/>
</dbReference>
<evidence type="ECO:0000313" key="2">
    <source>
        <dbReference type="EMBL" id="GLR77251.1"/>
    </source>
</evidence>
<name>A0A2S7X8D4_9GAMM</name>
<dbReference type="Gene3D" id="2.40.50.140">
    <property type="entry name" value="Nucleic acid-binding proteins"/>
    <property type="match status" value="1"/>
</dbReference>
<dbReference type="GO" id="GO:0098542">
    <property type="term" value="P:defense response to other organism"/>
    <property type="evidence" value="ECO:0007669"/>
    <property type="project" value="TreeGrafter"/>
</dbReference>
<dbReference type="SUPFAM" id="SSF52540">
    <property type="entry name" value="P-loop containing nucleoside triphosphate hydrolases"/>
    <property type="match status" value="1"/>
</dbReference>
<dbReference type="Proteomes" id="UP000239273">
    <property type="component" value="Unassembled WGS sequence"/>
</dbReference>
<reference evidence="2" key="4">
    <citation type="submission" date="2023-01" db="EMBL/GenBank/DDBJ databases">
        <title>Draft genome sequence of Aliivibrio sifiae strain NBRC 105001.</title>
        <authorList>
            <person name="Sun Q."/>
            <person name="Mori K."/>
        </authorList>
    </citation>
    <scope>NUCLEOTIDE SEQUENCE</scope>
    <source>
        <strain evidence="2">NBRC 105001</strain>
    </source>
</reference>
<organism evidence="3 4">
    <name type="scientific">Aliivibrio sifiae</name>
    <dbReference type="NCBI Taxonomy" id="566293"/>
    <lineage>
        <taxon>Bacteria</taxon>
        <taxon>Pseudomonadati</taxon>
        <taxon>Pseudomonadota</taxon>
        <taxon>Gammaproteobacteria</taxon>
        <taxon>Vibrionales</taxon>
        <taxon>Vibrionaceae</taxon>
        <taxon>Aliivibrio</taxon>
    </lineage>
</organism>
<evidence type="ECO:0000259" key="1">
    <source>
        <dbReference type="Pfam" id="PF00931"/>
    </source>
</evidence>
<dbReference type="SUPFAM" id="SSF48452">
    <property type="entry name" value="TPR-like"/>
    <property type="match status" value="1"/>
</dbReference>
<accession>A0A2S7X8D4</accession>
<dbReference type="EMBL" id="MSCP01000002">
    <property type="protein sequence ID" value="PQJ87406.1"/>
    <property type="molecule type" value="Genomic_DNA"/>
</dbReference>
<evidence type="ECO:0000313" key="5">
    <source>
        <dbReference type="Proteomes" id="UP001156660"/>
    </source>
</evidence>
<reference evidence="3 4" key="2">
    <citation type="submission" date="2016-12" db="EMBL/GenBank/DDBJ databases">
        <title>Diversity of luminous bacteria.</title>
        <authorList>
            <person name="Yoshizawa S."/>
            <person name="Kogure K."/>
        </authorList>
    </citation>
    <scope>NUCLEOTIDE SEQUENCE [LARGE SCALE GENOMIC DNA]</scope>
    <source>
        <strain evidence="3 4">NBRC 105001</strain>
    </source>
</reference>
<feature type="domain" description="NB-ARC" evidence="1">
    <location>
        <begin position="200"/>
        <end position="338"/>
    </location>
</feature>
<dbReference type="GO" id="GO:0043531">
    <property type="term" value="F:ADP binding"/>
    <property type="evidence" value="ECO:0007669"/>
    <property type="project" value="InterPro"/>
</dbReference>
<dbReference type="Gene3D" id="1.25.40.10">
    <property type="entry name" value="Tetratricopeptide repeat domain"/>
    <property type="match status" value="1"/>
</dbReference>
<evidence type="ECO:0000313" key="3">
    <source>
        <dbReference type="EMBL" id="PQJ87406.1"/>
    </source>
</evidence>
<keyword evidence="5" id="KW-1185">Reference proteome</keyword>
<dbReference type="SUPFAM" id="SSF50249">
    <property type="entry name" value="Nucleic acid-binding proteins"/>
    <property type="match status" value="1"/>
</dbReference>
<dbReference type="Proteomes" id="UP001156660">
    <property type="component" value="Unassembled WGS sequence"/>
</dbReference>
<dbReference type="Gene3D" id="3.40.50.300">
    <property type="entry name" value="P-loop containing nucleotide triphosphate hydrolases"/>
    <property type="match status" value="1"/>
</dbReference>
<dbReference type="InterPro" id="IPR027417">
    <property type="entry name" value="P-loop_NTPase"/>
</dbReference>
<dbReference type="PANTHER" id="PTHR23155">
    <property type="entry name" value="DISEASE RESISTANCE PROTEIN RP"/>
    <property type="match status" value="1"/>
</dbReference>
<dbReference type="AlphaFoldDB" id="A0A2S7X8D4"/>
<gene>
    <name evidence="3" type="ORF">BTO23_14915</name>
    <name evidence="2" type="ORF">GCM10007855_41260</name>
</gene>
<evidence type="ECO:0000313" key="4">
    <source>
        <dbReference type="Proteomes" id="UP000239273"/>
    </source>
</evidence>
<dbReference type="Pfam" id="PF00931">
    <property type="entry name" value="NB-ARC"/>
    <property type="match status" value="1"/>
</dbReference>
<dbReference type="OrthoDB" id="9811542at2"/>
<dbReference type="InterPro" id="IPR044974">
    <property type="entry name" value="Disease_R_plants"/>
</dbReference>
<dbReference type="InterPro" id="IPR012340">
    <property type="entry name" value="NA-bd_OB-fold"/>
</dbReference>
<dbReference type="PANTHER" id="PTHR23155:SF1205">
    <property type="entry name" value="DISEASE RESISTANCE PROTEIN RPM1"/>
    <property type="match status" value="1"/>
</dbReference>
<dbReference type="InterPro" id="IPR002182">
    <property type="entry name" value="NB-ARC"/>
</dbReference>
<sequence length="905" mass="103960">MTSRTFATRMTCFSLISAIETDLRHIICTMNISTTIITPTDVENNSKNRFKSHFNEDFSEENSLSDLIEFSDFSDLAKILSKNKTIQDLIDTDNINIIVAGLNNLTQPRNRICHSRPLEYNDINDLTDFSITLKKIGSNHWWTNINEALENLNNPSFALSLQIPSYWKSSKSKIYSNLPLPEFDDTGFLGRKDERHAITELIYSHTRVISLIGEGGIGKTALAIRCLYDVLESSENSENSRFDMIIWVTLKANRLTVSGIIQLRDAIVSTLGLYQDIGKSLGVNSDISLEELLEEISLYMKEFKILLCIDNLETIDKQHVRKFLAEIPHGSKVLITTRIGLGEIEYRYKLDSLDSKSSISLIRKLSILLNIDILKKRNSASLADLARRLHHNPLLIKWYVLGLGSGKRHEELLNKNSLTYQDALKFCFQNLYDQLTSVELQIIKTIACLRNSVSEVELRFILNDIKELEIAEALHNLHNSSMLKSDSQSLKQDDGIRTYTLTDIASDYLASIAPVEDAFYQLIRSKQRELKRHIETSLTEHNHYHLDITNVHAKNKDEKICAVYLKQALNLAKYDNNYEAALELVRNAKEMMPDFSECYRVNAYLLHKSPYKAQSEYESAIEYNSNSVIAYYAYSQFLLQDEDYPYALEQIDHAIKLNDDESLISFKALILTRSGDYSTAISLYEKILPVQRNNPHRKFRISTYQQVISCYKRYVERLIIDCDLPKSQHILERIYELFYEILNHDNYDERSFSLLCQVLVISDKIDIKNKNIKYTTKTISIIEDFQGTLSVHHKIKLKSELMVALTSLYSESKNKIQFLINELSSCSDMKENLCHGIIKGIVCKAANNLSFGFIISDDNTEYFFHRGELSPQNAFDNNDEHKGIRVGFYSHNTKKGPTAKNVHLI</sequence>
<dbReference type="InterPro" id="IPR011990">
    <property type="entry name" value="TPR-like_helical_dom_sf"/>
</dbReference>
<comment type="caution">
    <text evidence="3">The sequence shown here is derived from an EMBL/GenBank/DDBJ whole genome shotgun (WGS) entry which is preliminary data.</text>
</comment>